<reference evidence="6" key="1">
    <citation type="submission" date="2021-02" db="EMBL/GenBank/DDBJ databases">
        <authorList>
            <person name="Nowell W R."/>
        </authorList>
    </citation>
    <scope>NUCLEOTIDE SEQUENCE</scope>
</reference>
<dbReference type="EMBL" id="CAJOBS010007822">
    <property type="protein sequence ID" value="CAF4924867.1"/>
    <property type="molecule type" value="Genomic_DNA"/>
</dbReference>
<keyword evidence="1" id="KW-0479">Metal-binding</keyword>
<dbReference type="Pfam" id="PF04500">
    <property type="entry name" value="FLYWCH"/>
    <property type="match status" value="1"/>
</dbReference>
<proteinExistence type="predicted"/>
<evidence type="ECO:0000259" key="5">
    <source>
        <dbReference type="Pfam" id="PF10551"/>
    </source>
</evidence>
<name>A0A821WEF4_9BILA</name>
<dbReference type="Pfam" id="PF10551">
    <property type="entry name" value="MULE"/>
    <property type="match status" value="1"/>
</dbReference>
<dbReference type="InterPro" id="IPR007588">
    <property type="entry name" value="Znf_FLYWCH"/>
</dbReference>
<keyword evidence="3" id="KW-0862">Zinc</keyword>
<feature type="domain" description="FLYWCH-type" evidence="4">
    <location>
        <begin position="43"/>
        <end position="100"/>
    </location>
</feature>
<evidence type="ECO:0000256" key="3">
    <source>
        <dbReference type="ARBA" id="ARBA00022833"/>
    </source>
</evidence>
<dbReference type="Proteomes" id="UP000663838">
    <property type="component" value="Unassembled WGS sequence"/>
</dbReference>
<organism evidence="6 7">
    <name type="scientific">Rotaria socialis</name>
    <dbReference type="NCBI Taxonomy" id="392032"/>
    <lineage>
        <taxon>Eukaryota</taxon>
        <taxon>Metazoa</taxon>
        <taxon>Spiralia</taxon>
        <taxon>Gnathifera</taxon>
        <taxon>Rotifera</taxon>
        <taxon>Eurotatoria</taxon>
        <taxon>Bdelloidea</taxon>
        <taxon>Philodinida</taxon>
        <taxon>Philodinidae</taxon>
        <taxon>Rotaria</taxon>
    </lineage>
</organism>
<dbReference type="Gene3D" id="2.20.25.240">
    <property type="match status" value="1"/>
</dbReference>
<evidence type="ECO:0000313" key="7">
    <source>
        <dbReference type="Proteomes" id="UP000663838"/>
    </source>
</evidence>
<feature type="domain" description="MULE transposase" evidence="5">
    <location>
        <begin position="210"/>
        <end position="301"/>
    </location>
</feature>
<dbReference type="GO" id="GO:0008270">
    <property type="term" value="F:zinc ion binding"/>
    <property type="evidence" value="ECO:0007669"/>
    <property type="project" value="UniProtKB-KW"/>
</dbReference>
<accession>A0A821WEF4</accession>
<sequence>ANDNIDSMVLVMRSNDIKKYISFLTHIVQYELRSNKMSQIEKLTTEKGKSMLLYEGFIYTVERTTTTKLILRCHNRDCKARCHTNVYMDAFVSQPTAHCHAPQPDRVPAIKLKEEIKTRAATTEEQSSIILHSALRNYPLNAAGQLPKNEALMLMIRRQRTAEAVDANGRLPDKLRKTYRDEDFILHEDNKLIIFTTQSNLSILKQNKHWFADGTFKVCPDDYYQLFTLHAMMTNAIIPLVYGLLIGKSSEDYNLFFEKVLEQDNFEPESIMTDFETGTIKSVREMLPNVLHKGCLFHFSQAVWRQVQSKGLTTKYNEDEYFRLNVKKLIALAFVPLDKVTTGFDLICDQFDDDADDLLEYFEKTWIGTGRTKPQFDHKLWNVYDRVIAAVPRSNNSVEGWHNAFATRVAINHPNIVKLAEKIRREQSKFEVDMQKILQGHDIKTKKACYRKLDERLTRLVNAFDASQMDQFLKNVAANITL</sequence>
<keyword evidence="2" id="KW-0863">Zinc-finger</keyword>
<dbReference type="PANTHER" id="PTHR47160:SF10">
    <property type="entry name" value="MULE TRANSPOSASE DOMAIN-CONTAINING PROTEIN"/>
    <property type="match status" value="1"/>
</dbReference>
<evidence type="ECO:0000256" key="2">
    <source>
        <dbReference type="ARBA" id="ARBA00022771"/>
    </source>
</evidence>
<evidence type="ECO:0000259" key="4">
    <source>
        <dbReference type="Pfam" id="PF04500"/>
    </source>
</evidence>
<evidence type="ECO:0008006" key="8">
    <source>
        <dbReference type="Google" id="ProtNLM"/>
    </source>
</evidence>
<evidence type="ECO:0000256" key="1">
    <source>
        <dbReference type="ARBA" id="ARBA00022723"/>
    </source>
</evidence>
<dbReference type="InterPro" id="IPR018289">
    <property type="entry name" value="MULE_transposase_dom"/>
</dbReference>
<comment type="caution">
    <text evidence="6">The sequence shown here is derived from an EMBL/GenBank/DDBJ whole genome shotgun (WGS) entry which is preliminary data.</text>
</comment>
<dbReference type="AlphaFoldDB" id="A0A821WEF4"/>
<feature type="non-terminal residue" evidence="6">
    <location>
        <position position="1"/>
    </location>
</feature>
<protein>
    <recommendedName>
        <fullName evidence="8">MULE transposase domain-containing protein</fullName>
    </recommendedName>
</protein>
<gene>
    <name evidence="6" type="ORF">TOA249_LOCUS32366</name>
</gene>
<evidence type="ECO:0000313" key="6">
    <source>
        <dbReference type="EMBL" id="CAF4924867.1"/>
    </source>
</evidence>
<dbReference type="PANTHER" id="PTHR47160">
    <property type="entry name" value="PUTATIVE-RELATED"/>
    <property type="match status" value="1"/>
</dbReference>